<dbReference type="HOGENOM" id="CLU_2292830_0_0_1"/>
<dbReference type="AlphaFoldDB" id="A0A0C3PYS6"/>
<dbReference type="InParanoid" id="A0A0C3PYS6"/>
<reference evidence="1 2" key="1">
    <citation type="submission" date="2014-04" db="EMBL/GenBank/DDBJ databases">
        <authorList>
            <consortium name="DOE Joint Genome Institute"/>
            <person name="Kuo A."/>
            <person name="Kohler A."/>
            <person name="Costa M.D."/>
            <person name="Nagy L.G."/>
            <person name="Floudas D."/>
            <person name="Copeland A."/>
            <person name="Barry K.W."/>
            <person name="Cichocki N."/>
            <person name="Veneault-Fourrey C."/>
            <person name="LaButti K."/>
            <person name="Lindquist E.A."/>
            <person name="Lipzen A."/>
            <person name="Lundell T."/>
            <person name="Morin E."/>
            <person name="Murat C."/>
            <person name="Sun H."/>
            <person name="Tunlid A."/>
            <person name="Henrissat B."/>
            <person name="Grigoriev I.V."/>
            <person name="Hibbett D.S."/>
            <person name="Martin F."/>
            <person name="Nordberg H.P."/>
            <person name="Cantor M.N."/>
            <person name="Hua S.X."/>
        </authorList>
    </citation>
    <scope>NUCLEOTIDE SEQUENCE [LARGE SCALE GENOMIC DNA]</scope>
    <source>
        <strain evidence="1 2">Marx 270</strain>
    </source>
</reference>
<gene>
    <name evidence="1" type="ORF">M404DRAFT_476887</name>
</gene>
<sequence length="101" mass="10965">MLPNIYGSSLLRPHFFAGVFFRRPTSHGCVSFCVDIAFGTSCFACTPRNVFVYIQSSNSKCMTPSAKFGFSGKSLDSGGHVLEYFPCVAVIGTLTHHHPLG</sequence>
<protein>
    <submittedName>
        <fullName evidence="1">Uncharacterized protein</fullName>
    </submittedName>
</protein>
<dbReference type="EMBL" id="KN831945">
    <property type="protein sequence ID" value="KIO14414.1"/>
    <property type="molecule type" value="Genomic_DNA"/>
</dbReference>
<organism evidence="1 2">
    <name type="scientific">Pisolithus tinctorius Marx 270</name>
    <dbReference type="NCBI Taxonomy" id="870435"/>
    <lineage>
        <taxon>Eukaryota</taxon>
        <taxon>Fungi</taxon>
        <taxon>Dikarya</taxon>
        <taxon>Basidiomycota</taxon>
        <taxon>Agaricomycotina</taxon>
        <taxon>Agaricomycetes</taxon>
        <taxon>Agaricomycetidae</taxon>
        <taxon>Boletales</taxon>
        <taxon>Sclerodermatineae</taxon>
        <taxon>Pisolithaceae</taxon>
        <taxon>Pisolithus</taxon>
    </lineage>
</organism>
<dbReference type="Proteomes" id="UP000054217">
    <property type="component" value="Unassembled WGS sequence"/>
</dbReference>
<proteinExistence type="predicted"/>
<keyword evidence="2" id="KW-1185">Reference proteome</keyword>
<accession>A0A0C3PYS6</accession>
<name>A0A0C3PYS6_PISTI</name>
<evidence type="ECO:0000313" key="2">
    <source>
        <dbReference type="Proteomes" id="UP000054217"/>
    </source>
</evidence>
<reference evidence="2" key="2">
    <citation type="submission" date="2015-01" db="EMBL/GenBank/DDBJ databases">
        <title>Evolutionary Origins and Diversification of the Mycorrhizal Mutualists.</title>
        <authorList>
            <consortium name="DOE Joint Genome Institute"/>
            <consortium name="Mycorrhizal Genomics Consortium"/>
            <person name="Kohler A."/>
            <person name="Kuo A."/>
            <person name="Nagy L.G."/>
            <person name="Floudas D."/>
            <person name="Copeland A."/>
            <person name="Barry K.W."/>
            <person name="Cichocki N."/>
            <person name="Veneault-Fourrey C."/>
            <person name="LaButti K."/>
            <person name="Lindquist E.A."/>
            <person name="Lipzen A."/>
            <person name="Lundell T."/>
            <person name="Morin E."/>
            <person name="Murat C."/>
            <person name="Riley R."/>
            <person name="Ohm R."/>
            <person name="Sun H."/>
            <person name="Tunlid A."/>
            <person name="Henrissat B."/>
            <person name="Grigoriev I.V."/>
            <person name="Hibbett D.S."/>
            <person name="Martin F."/>
        </authorList>
    </citation>
    <scope>NUCLEOTIDE SEQUENCE [LARGE SCALE GENOMIC DNA]</scope>
    <source>
        <strain evidence="2">Marx 270</strain>
    </source>
</reference>
<evidence type="ECO:0000313" key="1">
    <source>
        <dbReference type="EMBL" id="KIO14414.1"/>
    </source>
</evidence>